<dbReference type="Proteomes" id="UP000075238">
    <property type="component" value="Chromosome 2"/>
</dbReference>
<reference evidence="1 2" key="1">
    <citation type="submission" date="2016-03" db="EMBL/GenBank/DDBJ databases">
        <title>Complete genome sequence of a novel chlorpyrifos degrading bacterium, Cupriavidus nantongensis sp. X1.</title>
        <authorList>
            <person name="Fang L."/>
        </authorList>
    </citation>
    <scope>NUCLEOTIDE SEQUENCE [LARGE SCALE GENOMIC DNA]</scope>
    <source>
        <strain evidence="1 2">X1</strain>
    </source>
</reference>
<keyword evidence="2" id="KW-1185">Reference proteome</keyword>
<gene>
    <name evidence="1" type="ORF">A2G96_23100</name>
</gene>
<evidence type="ECO:0000313" key="2">
    <source>
        <dbReference type="Proteomes" id="UP000075238"/>
    </source>
</evidence>
<evidence type="ECO:0000313" key="1">
    <source>
        <dbReference type="EMBL" id="AMR80727.1"/>
    </source>
</evidence>
<organism evidence="1 2">
    <name type="scientific">Cupriavidus nantongensis</name>
    <dbReference type="NCBI Taxonomy" id="1796606"/>
    <lineage>
        <taxon>Bacteria</taxon>
        <taxon>Pseudomonadati</taxon>
        <taxon>Pseudomonadota</taxon>
        <taxon>Betaproteobacteria</taxon>
        <taxon>Burkholderiales</taxon>
        <taxon>Burkholderiaceae</taxon>
        <taxon>Cupriavidus</taxon>
    </lineage>
</organism>
<dbReference type="RefSeq" id="WP_062802555.1">
    <property type="nucleotide sequence ID" value="NZ_CP014845.1"/>
</dbReference>
<dbReference type="EMBL" id="CP014845">
    <property type="protein sequence ID" value="AMR80727.1"/>
    <property type="molecule type" value="Genomic_DNA"/>
</dbReference>
<dbReference type="STRING" id="1796606.A2G96_23100"/>
<sequence length="468" mass="51381">MNACANALRLLEQEVLGIRARLDAQLPYALQMPMVPAANISDEAMSAIERHMQAARHQLRRRIGRFLGALRAARPEPAAVARAQRRYAMLKLYFHAALTHFEIFAEVLTQRSQHGTGVWLAGLDVAARDGLLQPGVAIDLPQVICYVERGHGGAIRRARTRLPGGGANPVAVIRMPRERMVGTGLAASLFHEVGHQAAALLDLANAYRRAAAGDGQQGLRLVSGGAGAMPAARLAARPAATAPPQVWRAWERWISEIVADLWAVSRVGITATCGLMSVVSLPRAFVLRINLDDPHPAPWIRVKLSVAMGRALYPHPQWDALEQVWERLYPRWQMSAGQRRAFAQLDQSIPAFVARLLALRAPRLGGRTLGQALRLPGRDPANLLRLWRLVRSRPHQYLADTPTLAFAVLGQARYSGLLAPDVELRTISALLQRWALAGYLPWSAGSAQLSEALNQRRQPLRMPVAAYA</sequence>
<proteinExistence type="predicted"/>
<dbReference type="AlphaFoldDB" id="A0A142JRL5"/>
<name>A0A142JRL5_9BURK</name>
<dbReference type="OrthoDB" id="569152at2"/>
<dbReference type="KEGG" id="cnan:A2G96_23100"/>
<accession>A0A142JRL5</accession>
<protein>
    <submittedName>
        <fullName evidence="1">Uncharacterized protein</fullName>
    </submittedName>
</protein>